<dbReference type="Gene3D" id="3.40.50.12580">
    <property type="match status" value="1"/>
</dbReference>
<keyword evidence="6" id="KW-0472">Membrane</keyword>
<comment type="caution">
    <text evidence="7">The sequence shown here is derived from an EMBL/GenBank/DDBJ whole genome shotgun (WGS) entry which is preliminary data.</text>
</comment>
<dbReference type="InterPro" id="IPR043148">
    <property type="entry name" value="TagF_C"/>
</dbReference>
<name>A0A2B0MBC5_BACCE</name>
<dbReference type="GO" id="GO:0019350">
    <property type="term" value="P:teichoic acid biosynthetic process"/>
    <property type="evidence" value="ECO:0007669"/>
    <property type="project" value="UniProtKB-KW"/>
</dbReference>
<comment type="subcellular location">
    <subcellularLocation>
        <location evidence="1">Cell membrane</location>
        <topology evidence="1">Peripheral membrane protein</topology>
    </subcellularLocation>
</comment>
<dbReference type="Gene3D" id="3.40.50.11820">
    <property type="match status" value="1"/>
</dbReference>
<dbReference type="PANTHER" id="PTHR37316">
    <property type="entry name" value="TEICHOIC ACID GLYCEROL-PHOSPHATE PRIMASE"/>
    <property type="match status" value="1"/>
</dbReference>
<dbReference type="InterPro" id="IPR051612">
    <property type="entry name" value="Teichoic_Acid_Biosynth"/>
</dbReference>
<reference evidence="7 8" key="1">
    <citation type="submission" date="2017-09" db="EMBL/GenBank/DDBJ databases">
        <title>Large-scale bioinformatics analysis of Bacillus genomes uncovers conserved roles of natural products in bacterial physiology.</title>
        <authorList>
            <consortium name="Agbiome Team Llc"/>
            <person name="Bleich R.M."/>
            <person name="Grubbs K.J."/>
            <person name="Santa Maria K.C."/>
            <person name="Allen S.E."/>
            <person name="Farag S."/>
            <person name="Shank E.A."/>
            <person name="Bowers A."/>
        </authorList>
    </citation>
    <scope>NUCLEOTIDE SEQUENCE [LARGE SCALE GENOMIC DNA]</scope>
    <source>
        <strain evidence="7 8">AFS083043</strain>
    </source>
</reference>
<dbReference type="AlphaFoldDB" id="A0A2B0MBC5"/>
<comment type="similarity">
    <text evidence="2">Belongs to the CDP-glycerol glycerophosphotransferase family.</text>
</comment>
<dbReference type="RefSeq" id="WP_098491408.1">
    <property type="nucleotide sequence ID" value="NZ_NUWN01000054.1"/>
</dbReference>
<evidence type="ECO:0000256" key="3">
    <source>
        <dbReference type="ARBA" id="ARBA00022475"/>
    </source>
</evidence>
<sequence>MSFIRRIKNHRIVKKLCKVVFLFCSHLPAKKKLIVFESYSGKQYSCNPRAMYEYMLQNNLDFQMIWSVNKNHTEQFDKGNIPYVKRFSLRWFILLARAQYWVTNSRMPIWLPKPKHTTYVQTWHGTPLKKLAGDMKEVHMPGTTTEKYKDNFHREAQNWDYLLSPNEYSTEIFKRAFQFQKDVVEAGYPRNDFLYVNNNPKAIDALKKQNGLPIDKKIILYAPTWRDDQFYSKGRYKLDLQLDLQLLQKRLGSDYIILLRMHYLVAEQFDLEPYKGFVYDFSKHVDINELYLLSDLLITDYSSVFFDYANLKRPIIFYTYDIDSYRDKLRGFYFDLETEAPGPVVMNTEEVLEEILKFEMVGLGAFAEKYNTFYNNYCYLEDGFASKRVVEKIFFGEAQ</sequence>
<dbReference type="InterPro" id="IPR043149">
    <property type="entry name" value="TagF_N"/>
</dbReference>
<evidence type="ECO:0000313" key="7">
    <source>
        <dbReference type="EMBL" id="PFK38385.1"/>
    </source>
</evidence>
<dbReference type="Proteomes" id="UP000242656">
    <property type="component" value="Unassembled WGS sequence"/>
</dbReference>
<dbReference type="PANTHER" id="PTHR37316:SF3">
    <property type="entry name" value="TEICHOIC ACID GLYCEROL-PHOSPHATE TRANSFERASE"/>
    <property type="match status" value="1"/>
</dbReference>
<dbReference type="InterPro" id="IPR007554">
    <property type="entry name" value="Glycerophosphate_synth"/>
</dbReference>
<dbReference type="SUPFAM" id="SSF53756">
    <property type="entry name" value="UDP-Glycosyltransferase/glycogen phosphorylase"/>
    <property type="match status" value="1"/>
</dbReference>
<organism evidence="7 8">
    <name type="scientific">Bacillus cereus</name>
    <dbReference type="NCBI Taxonomy" id="1396"/>
    <lineage>
        <taxon>Bacteria</taxon>
        <taxon>Bacillati</taxon>
        <taxon>Bacillota</taxon>
        <taxon>Bacilli</taxon>
        <taxon>Bacillales</taxon>
        <taxon>Bacillaceae</taxon>
        <taxon>Bacillus</taxon>
        <taxon>Bacillus cereus group</taxon>
    </lineage>
</organism>
<evidence type="ECO:0000256" key="1">
    <source>
        <dbReference type="ARBA" id="ARBA00004202"/>
    </source>
</evidence>
<keyword evidence="3" id="KW-1003">Cell membrane</keyword>
<dbReference type="GO" id="GO:0005886">
    <property type="term" value="C:plasma membrane"/>
    <property type="evidence" value="ECO:0007669"/>
    <property type="project" value="UniProtKB-SubCell"/>
</dbReference>
<evidence type="ECO:0000256" key="2">
    <source>
        <dbReference type="ARBA" id="ARBA00010488"/>
    </source>
</evidence>
<evidence type="ECO:0000256" key="6">
    <source>
        <dbReference type="ARBA" id="ARBA00023136"/>
    </source>
</evidence>
<keyword evidence="5" id="KW-0777">Teichoic acid biosynthesis</keyword>
<dbReference type="GO" id="GO:0047355">
    <property type="term" value="F:CDP-glycerol glycerophosphotransferase activity"/>
    <property type="evidence" value="ECO:0007669"/>
    <property type="project" value="InterPro"/>
</dbReference>
<keyword evidence="4 7" id="KW-0808">Transferase</keyword>
<dbReference type="EMBL" id="NUWN01000054">
    <property type="protein sequence ID" value="PFK38385.1"/>
    <property type="molecule type" value="Genomic_DNA"/>
</dbReference>
<evidence type="ECO:0000313" key="8">
    <source>
        <dbReference type="Proteomes" id="UP000242656"/>
    </source>
</evidence>
<protein>
    <submittedName>
        <fullName evidence="7">CDP-glycerol--glycerophosphate glycerophosphotransferase</fullName>
    </submittedName>
</protein>
<dbReference type="Pfam" id="PF04464">
    <property type="entry name" value="Glyphos_transf"/>
    <property type="match status" value="1"/>
</dbReference>
<evidence type="ECO:0000256" key="4">
    <source>
        <dbReference type="ARBA" id="ARBA00022679"/>
    </source>
</evidence>
<evidence type="ECO:0000256" key="5">
    <source>
        <dbReference type="ARBA" id="ARBA00022944"/>
    </source>
</evidence>
<proteinExistence type="inferred from homology"/>
<gene>
    <name evidence="7" type="ORF">COI93_14620</name>
</gene>
<accession>A0A2B0MBC5</accession>